<sequence>MSDPIAPHSAPISAYMSVHEATNLAYVRYFGRIDNATKAIFKCLDSRSFTLDYYLPDDSQTHQVSIPFKTPLQKREDIRPELEAMAKEAEEALGLVTKPSSLAGPPPIMAIAKAIVASTDVYTPPQPQVPLNSFYWPNRRPMFTVGVGMSVLTLLACASDGYLQRQFPALVLQLRNKLGPTLIYNIWKFFAAVHLAEGSYTLVTCIRRGWYSPVNTAKWTLSSLIFGVGSLKQLKKHAYDVAGVKRTD</sequence>
<dbReference type="Proteomes" id="UP000054107">
    <property type="component" value="Unassembled WGS sequence"/>
</dbReference>
<dbReference type="EMBL" id="LN724412">
    <property type="protein sequence ID" value="CEP10572.1"/>
    <property type="molecule type" value="Genomic_DNA"/>
</dbReference>
<proteinExistence type="predicted"/>
<dbReference type="InterPro" id="IPR037119">
    <property type="entry name" value="Haem_oxidase_HugZ-like_sf"/>
</dbReference>
<feature type="domain" description="DUF2470" evidence="1">
    <location>
        <begin position="9"/>
        <end position="85"/>
    </location>
</feature>
<accession>A0A0B7MZK0</accession>
<reference evidence="2 3" key="1">
    <citation type="submission" date="2014-09" db="EMBL/GenBank/DDBJ databases">
        <authorList>
            <person name="Ellenberger Sabrina"/>
        </authorList>
    </citation>
    <scope>NUCLEOTIDE SEQUENCE [LARGE SCALE GENOMIC DNA]</scope>
    <source>
        <strain evidence="2 3">CBS 412.66</strain>
    </source>
</reference>
<evidence type="ECO:0000313" key="2">
    <source>
        <dbReference type="EMBL" id="CEP10572.1"/>
    </source>
</evidence>
<organism evidence="2 3">
    <name type="scientific">Parasitella parasitica</name>
    <dbReference type="NCBI Taxonomy" id="35722"/>
    <lineage>
        <taxon>Eukaryota</taxon>
        <taxon>Fungi</taxon>
        <taxon>Fungi incertae sedis</taxon>
        <taxon>Mucoromycota</taxon>
        <taxon>Mucoromycotina</taxon>
        <taxon>Mucoromycetes</taxon>
        <taxon>Mucorales</taxon>
        <taxon>Mucorineae</taxon>
        <taxon>Mucoraceae</taxon>
        <taxon>Parasitella</taxon>
    </lineage>
</organism>
<name>A0A0B7MZK0_9FUNG</name>
<evidence type="ECO:0000259" key="1">
    <source>
        <dbReference type="Pfam" id="PF10615"/>
    </source>
</evidence>
<dbReference type="Pfam" id="PF10615">
    <property type="entry name" value="DUF2470"/>
    <property type="match status" value="1"/>
</dbReference>
<protein>
    <recommendedName>
        <fullName evidence="1">DUF2470 domain-containing protein</fullName>
    </recommendedName>
</protein>
<keyword evidence="3" id="KW-1185">Reference proteome</keyword>
<dbReference type="Pfam" id="PF14934">
    <property type="entry name" value="TMEM254"/>
    <property type="match status" value="1"/>
</dbReference>
<dbReference type="OrthoDB" id="5553410at2759"/>
<dbReference type="AlphaFoldDB" id="A0A0B7MZK0"/>
<evidence type="ECO:0000313" key="3">
    <source>
        <dbReference type="Proteomes" id="UP000054107"/>
    </source>
</evidence>
<dbReference type="InterPro" id="IPR019595">
    <property type="entry name" value="DUF2470"/>
</dbReference>
<dbReference type="Gene3D" id="3.20.180.10">
    <property type="entry name" value="PNP-oxidase-like"/>
    <property type="match status" value="1"/>
</dbReference>
<gene>
    <name evidence="2" type="primary">PARPA_04288.1 scaffold 12477</name>
</gene>
<dbReference type="InterPro" id="IPR028110">
    <property type="entry name" value="TMEM254"/>
</dbReference>